<dbReference type="InterPro" id="IPR009057">
    <property type="entry name" value="Homeodomain-like_sf"/>
</dbReference>
<feature type="region of interest" description="Disordered" evidence="1">
    <location>
        <begin position="79"/>
        <end position="134"/>
    </location>
</feature>
<reference evidence="2 3" key="1">
    <citation type="submission" date="2023-04" db="EMBL/GenBank/DDBJ databases">
        <title>Forest soil microbial communities from Buena Vista Peninsula, Colon Province, Panama.</title>
        <authorList>
            <person name="Bouskill N."/>
        </authorList>
    </citation>
    <scope>NUCLEOTIDE SEQUENCE [LARGE SCALE GENOMIC DNA]</scope>
    <source>
        <strain evidence="2 3">GGS1</strain>
    </source>
</reference>
<dbReference type="InterPro" id="IPR002514">
    <property type="entry name" value="Transposase_8"/>
</dbReference>
<evidence type="ECO:0000256" key="1">
    <source>
        <dbReference type="SAM" id="MobiDB-lite"/>
    </source>
</evidence>
<comment type="caution">
    <text evidence="2">The sequence shown here is derived from an EMBL/GenBank/DDBJ whole genome shotgun (WGS) entry which is preliminary data.</text>
</comment>
<keyword evidence="3" id="KW-1185">Reference proteome</keyword>
<protein>
    <submittedName>
        <fullName evidence="2">Transposase-like protein</fullName>
    </submittedName>
</protein>
<gene>
    <name evidence="2" type="ORF">M2283_010106</name>
</gene>
<accession>A0ABT6M3T5</accession>
<name>A0ABT6M3T5_9ACTN</name>
<evidence type="ECO:0000313" key="2">
    <source>
        <dbReference type="EMBL" id="MDH6222754.1"/>
    </source>
</evidence>
<dbReference type="Proteomes" id="UP001160499">
    <property type="component" value="Unassembled WGS sequence"/>
</dbReference>
<dbReference type="EMBL" id="JARXVH010000043">
    <property type="protein sequence ID" value="MDH6222754.1"/>
    <property type="molecule type" value="Genomic_DNA"/>
</dbReference>
<evidence type="ECO:0000313" key="3">
    <source>
        <dbReference type="Proteomes" id="UP001160499"/>
    </source>
</evidence>
<dbReference type="SUPFAM" id="SSF46689">
    <property type="entry name" value="Homeodomain-like"/>
    <property type="match status" value="1"/>
</dbReference>
<organism evidence="2 3">
    <name type="scientific">Streptomyces pseudovenezuelae</name>
    <dbReference type="NCBI Taxonomy" id="67350"/>
    <lineage>
        <taxon>Bacteria</taxon>
        <taxon>Bacillati</taxon>
        <taxon>Actinomycetota</taxon>
        <taxon>Actinomycetes</taxon>
        <taxon>Kitasatosporales</taxon>
        <taxon>Streptomycetaceae</taxon>
        <taxon>Streptomyces</taxon>
        <taxon>Streptomyces aurantiacus group</taxon>
    </lineage>
</organism>
<dbReference type="Pfam" id="PF01527">
    <property type="entry name" value="HTH_Tnp_1"/>
    <property type="match status" value="1"/>
</dbReference>
<proteinExistence type="predicted"/>
<sequence>MRMYRTTDPKPQIKKLAVDLGVHPEALRGWIRQAEADAGERDDRLTTDERAELVALRKENTQLKRVNDVLQTASAFFASQPGRRRSSTSTRAWGSSPYCGNCTSLPPRTTGGAAPKGSRAKDGAARPVVGGGPR</sequence>
<dbReference type="Gene3D" id="1.10.10.60">
    <property type="entry name" value="Homeodomain-like"/>
    <property type="match status" value="1"/>
</dbReference>